<dbReference type="SUPFAM" id="SSF53756">
    <property type="entry name" value="UDP-Glycosyltransferase/glycogen phosphorylase"/>
    <property type="match status" value="1"/>
</dbReference>
<dbReference type="PANTHER" id="PTHR46401">
    <property type="entry name" value="GLYCOSYLTRANSFERASE WBBK-RELATED"/>
    <property type="match status" value="1"/>
</dbReference>
<organism evidence="3">
    <name type="scientific">uncultured Caudovirales phage</name>
    <dbReference type="NCBI Taxonomy" id="2100421"/>
    <lineage>
        <taxon>Viruses</taxon>
        <taxon>Duplodnaviria</taxon>
        <taxon>Heunggongvirae</taxon>
        <taxon>Uroviricota</taxon>
        <taxon>Caudoviricetes</taxon>
        <taxon>Peduoviridae</taxon>
        <taxon>Maltschvirus</taxon>
        <taxon>Maltschvirus maltsch</taxon>
    </lineage>
</organism>
<reference evidence="3" key="1">
    <citation type="submission" date="2020-05" db="EMBL/GenBank/DDBJ databases">
        <authorList>
            <person name="Chiriac C."/>
            <person name="Salcher M."/>
            <person name="Ghai R."/>
            <person name="Kavagutti S V."/>
        </authorList>
    </citation>
    <scope>NUCLEOTIDE SEQUENCE</scope>
</reference>
<evidence type="ECO:0000313" key="3">
    <source>
        <dbReference type="EMBL" id="CAB5220964.1"/>
    </source>
</evidence>
<sequence length="310" mass="35571">MVEVNELNKNARGGTELMQARLHSSVSADLLDKFQIIPSRVRDLDPDRKKILWLHDLPNDPESQHLRDPESRKRFSKIVAVSDWQMQLYNVVLGLPYKESIVIKNGITPIDIAEKEFDGTVRLIYHTTPHRGLELLVPVFEELCNRHDNIVLDVFSSFSIYGWSQRDAPYEHLFERCRNHPKINYHGAVSNERIREELKRSHIFAYPCIWPETSCLAAIEAMSAMNLIVCPNYAALPETTAGFANMYQWSEDNNAHAGAFFSVLDATIAEITKKGPDVGRLGFQKNYADIFYNWDTNISGRWKNLLTHLA</sequence>
<protein>
    <submittedName>
        <fullName evidence="3">Glycosyl transferase, family 1</fullName>
    </submittedName>
</protein>
<dbReference type="InterPro" id="IPR001296">
    <property type="entry name" value="Glyco_trans_1"/>
</dbReference>
<dbReference type="EMBL" id="LR798288">
    <property type="protein sequence ID" value="CAB5220964.1"/>
    <property type="molecule type" value="Genomic_DNA"/>
</dbReference>
<dbReference type="Gene3D" id="3.40.50.2000">
    <property type="entry name" value="Glycogen Phosphorylase B"/>
    <property type="match status" value="1"/>
</dbReference>
<name>A0A6J7WY32_9CAUD</name>
<dbReference type="GO" id="GO:0016757">
    <property type="term" value="F:glycosyltransferase activity"/>
    <property type="evidence" value="ECO:0007669"/>
    <property type="project" value="InterPro"/>
</dbReference>
<dbReference type="Pfam" id="PF00534">
    <property type="entry name" value="Glycos_transf_1"/>
    <property type="match status" value="1"/>
</dbReference>
<gene>
    <name evidence="3" type="ORF">UFOVP247_63</name>
</gene>
<proteinExistence type="predicted"/>
<accession>A0A6J7WY32</accession>
<feature type="domain" description="Glycosyl transferase family 1" evidence="2">
    <location>
        <begin position="128"/>
        <end position="239"/>
    </location>
</feature>
<evidence type="ECO:0000256" key="1">
    <source>
        <dbReference type="ARBA" id="ARBA00022679"/>
    </source>
</evidence>
<keyword evidence="1 3" id="KW-0808">Transferase</keyword>
<dbReference type="PANTHER" id="PTHR46401:SF2">
    <property type="entry name" value="GLYCOSYLTRANSFERASE WBBK-RELATED"/>
    <property type="match status" value="1"/>
</dbReference>
<evidence type="ECO:0000259" key="2">
    <source>
        <dbReference type="Pfam" id="PF00534"/>
    </source>
</evidence>